<feature type="domain" description="Kazal-like" evidence="5">
    <location>
        <begin position="66"/>
        <end position="118"/>
    </location>
</feature>
<feature type="domain" description="Kazal-like" evidence="5">
    <location>
        <begin position="186"/>
        <end position="239"/>
    </location>
</feature>
<feature type="signal peptide" evidence="4">
    <location>
        <begin position="1"/>
        <end position="18"/>
    </location>
</feature>
<evidence type="ECO:0000313" key="6">
    <source>
        <dbReference type="EMBL" id="CAH4038011.1"/>
    </source>
</evidence>
<evidence type="ECO:0000256" key="3">
    <source>
        <dbReference type="ARBA" id="ARBA00023157"/>
    </source>
</evidence>
<keyword evidence="2" id="KW-0964">Secreted</keyword>
<dbReference type="PANTHER" id="PTHR21179">
    <property type="entry name" value="SERINE-TYPE ENDOPEPTIDASE INHIBITOR"/>
    <property type="match status" value="1"/>
</dbReference>
<evidence type="ECO:0000256" key="2">
    <source>
        <dbReference type="ARBA" id="ARBA00022525"/>
    </source>
</evidence>
<comment type="subcellular location">
    <subcellularLocation>
        <location evidence="1">Secreted</location>
    </subcellularLocation>
</comment>
<reference evidence="6" key="1">
    <citation type="submission" date="2022-05" db="EMBL/GenBank/DDBJ databases">
        <authorList>
            <person name="Okamura Y."/>
        </authorList>
    </citation>
    <scope>NUCLEOTIDE SEQUENCE</scope>
</reference>
<dbReference type="InterPro" id="IPR002350">
    <property type="entry name" value="Kazal_dom"/>
</dbReference>
<accession>A0A9P0TYD3</accession>
<sequence>MAFFLIFLLVLVCHQSLCHQNWNPRGNSGRNDFDSDYNNRVVFPDTDNDYYPTWWQLTTTRRPIPKNNFQSCVSSCPVAPYNPVCGTDDVTYQNIDRLKCVARCGHNIQVKQWSACDTKEDSRSNLQSCIKKCATTPEYLPVCGTDNVTYNNIGRLYCAQNCGVRVQLKRSAPCPRVETTTTERSVDFIRKCISDCPSTSVYNPVCGSDGVTYSNVGKLQCVQGCGVDVTIRGYTSCFLLNTTTTPHTTTINVPFPSMTTPPTGIIIPQDVLDLVFNNPLAHDNDEVPKIDPRFDIH</sequence>
<dbReference type="PROSITE" id="PS51465">
    <property type="entry name" value="KAZAL_2"/>
    <property type="match status" value="3"/>
</dbReference>
<dbReference type="Gene3D" id="3.30.60.30">
    <property type="match status" value="3"/>
</dbReference>
<dbReference type="Proteomes" id="UP001152562">
    <property type="component" value="Unassembled WGS sequence"/>
</dbReference>
<dbReference type="GO" id="GO:0004867">
    <property type="term" value="F:serine-type endopeptidase inhibitor activity"/>
    <property type="evidence" value="ECO:0007669"/>
    <property type="project" value="InterPro"/>
</dbReference>
<dbReference type="SMART" id="SM00280">
    <property type="entry name" value="KAZAL"/>
    <property type="match status" value="3"/>
</dbReference>
<name>A0A9P0TYD3_PIEBR</name>
<keyword evidence="4" id="KW-0732">Signal</keyword>
<dbReference type="AlphaFoldDB" id="A0A9P0TYD3"/>
<feature type="domain" description="Kazal-like" evidence="5">
    <location>
        <begin position="123"/>
        <end position="176"/>
    </location>
</feature>
<gene>
    <name evidence="6" type="ORF">PIBRA_LOCUS13615</name>
</gene>
<dbReference type="PANTHER" id="PTHR21179:SF0">
    <property type="entry name" value="SERINE PROTEASE INHIBITOR KAZAL-TYPE 4"/>
    <property type="match status" value="1"/>
</dbReference>
<dbReference type="GO" id="GO:0005576">
    <property type="term" value="C:extracellular region"/>
    <property type="evidence" value="ECO:0007669"/>
    <property type="project" value="UniProtKB-SubCell"/>
</dbReference>
<proteinExistence type="predicted"/>
<keyword evidence="3" id="KW-1015">Disulfide bond</keyword>
<dbReference type="Pfam" id="PF07648">
    <property type="entry name" value="Kazal_2"/>
    <property type="match status" value="1"/>
</dbReference>
<dbReference type="InterPro" id="IPR039932">
    <property type="entry name" value="Spink4-like"/>
</dbReference>
<evidence type="ECO:0000259" key="5">
    <source>
        <dbReference type="PROSITE" id="PS51465"/>
    </source>
</evidence>
<protein>
    <recommendedName>
        <fullName evidence="5">Kazal-like domain-containing protein</fullName>
    </recommendedName>
</protein>
<evidence type="ECO:0000256" key="4">
    <source>
        <dbReference type="SAM" id="SignalP"/>
    </source>
</evidence>
<evidence type="ECO:0000256" key="1">
    <source>
        <dbReference type="ARBA" id="ARBA00004613"/>
    </source>
</evidence>
<feature type="chain" id="PRO_5040161621" description="Kazal-like domain-containing protein" evidence="4">
    <location>
        <begin position="19"/>
        <end position="297"/>
    </location>
</feature>
<dbReference type="InterPro" id="IPR036058">
    <property type="entry name" value="Kazal_dom_sf"/>
</dbReference>
<organism evidence="6 7">
    <name type="scientific">Pieris brassicae</name>
    <name type="common">White butterfly</name>
    <name type="synonym">Large white butterfly</name>
    <dbReference type="NCBI Taxonomy" id="7116"/>
    <lineage>
        <taxon>Eukaryota</taxon>
        <taxon>Metazoa</taxon>
        <taxon>Ecdysozoa</taxon>
        <taxon>Arthropoda</taxon>
        <taxon>Hexapoda</taxon>
        <taxon>Insecta</taxon>
        <taxon>Pterygota</taxon>
        <taxon>Neoptera</taxon>
        <taxon>Endopterygota</taxon>
        <taxon>Lepidoptera</taxon>
        <taxon>Glossata</taxon>
        <taxon>Ditrysia</taxon>
        <taxon>Papilionoidea</taxon>
        <taxon>Pieridae</taxon>
        <taxon>Pierinae</taxon>
        <taxon>Pieris</taxon>
    </lineage>
</organism>
<dbReference type="EMBL" id="CALOZG010000085">
    <property type="protein sequence ID" value="CAH4038011.1"/>
    <property type="molecule type" value="Genomic_DNA"/>
</dbReference>
<evidence type="ECO:0000313" key="7">
    <source>
        <dbReference type="Proteomes" id="UP001152562"/>
    </source>
</evidence>
<dbReference type="SUPFAM" id="SSF100895">
    <property type="entry name" value="Kazal-type serine protease inhibitors"/>
    <property type="match status" value="3"/>
</dbReference>
<dbReference type="OrthoDB" id="6513408at2759"/>
<dbReference type="Pfam" id="PF00050">
    <property type="entry name" value="Kazal_1"/>
    <property type="match status" value="2"/>
</dbReference>
<comment type="caution">
    <text evidence="6">The sequence shown here is derived from an EMBL/GenBank/DDBJ whole genome shotgun (WGS) entry which is preliminary data.</text>
</comment>
<keyword evidence="7" id="KW-1185">Reference proteome</keyword>